<sequence length="162" mass="17674">MRLAALIAVAGLAAGTASAQPDVPYWASIASGKANMRTGPGKTYPATWVYQRRDLPVRVHQRYDNWRRIEGPGGAEGWMAVALLSERRTGMVTGEKFMDLHEQADADSPVLYQVEPGAVGRISECTGEWCRISFVVGRKQRGGGWIVQGALWGVDEGEVIED</sequence>
<accession>A0ABS6V537</accession>
<protein>
    <recommendedName>
        <fullName evidence="4">SH3b domain-containing protein</fullName>
    </recommendedName>
</protein>
<reference evidence="2 3" key="1">
    <citation type="submission" date="2021-07" db="EMBL/GenBank/DDBJ databases">
        <title>The draft genome sequence of Sphingomicrobium sp. B8.</title>
        <authorList>
            <person name="Mu L."/>
        </authorList>
    </citation>
    <scope>NUCLEOTIDE SEQUENCE [LARGE SCALE GENOMIC DNA]</scope>
    <source>
        <strain evidence="2 3">B8</strain>
    </source>
</reference>
<gene>
    <name evidence="2" type="ORF">KTQ36_05065</name>
</gene>
<evidence type="ECO:0000256" key="1">
    <source>
        <dbReference type="SAM" id="SignalP"/>
    </source>
</evidence>
<feature type="signal peptide" evidence="1">
    <location>
        <begin position="1"/>
        <end position="19"/>
    </location>
</feature>
<comment type="caution">
    <text evidence="2">The sequence shown here is derived from an EMBL/GenBank/DDBJ whole genome shotgun (WGS) entry which is preliminary data.</text>
</comment>
<keyword evidence="3" id="KW-1185">Reference proteome</keyword>
<evidence type="ECO:0008006" key="4">
    <source>
        <dbReference type="Google" id="ProtNLM"/>
    </source>
</evidence>
<keyword evidence="1" id="KW-0732">Signal</keyword>
<dbReference type="InterPro" id="IPR010466">
    <property type="entry name" value="DUF1058"/>
</dbReference>
<evidence type="ECO:0000313" key="3">
    <source>
        <dbReference type="Proteomes" id="UP000698028"/>
    </source>
</evidence>
<dbReference type="Pfam" id="PF06347">
    <property type="entry name" value="SH3_4"/>
    <property type="match status" value="2"/>
</dbReference>
<dbReference type="EMBL" id="JAHVAH010000001">
    <property type="protein sequence ID" value="MBW0144663.1"/>
    <property type="molecule type" value="Genomic_DNA"/>
</dbReference>
<dbReference type="RefSeq" id="WP_218632631.1">
    <property type="nucleotide sequence ID" value="NZ_JAHVAH010000001.1"/>
</dbReference>
<organism evidence="2 3">
    <name type="scientific">Sphingomicrobium clamense</name>
    <dbReference type="NCBI Taxonomy" id="2851013"/>
    <lineage>
        <taxon>Bacteria</taxon>
        <taxon>Pseudomonadati</taxon>
        <taxon>Pseudomonadota</taxon>
        <taxon>Alphaproteobacteria</taxon>
        <taxon>Sphingomonadales</taxon>
        <taxon>Sphingomonadaceae</taxon>
        <taxon>Sphingomicrobium</taxon>
    </lineage>
</organism>
<dbReference type="Proteomes" id="UP000698028">
    <property type="component" value="Unassembled WGS sequence"/>
</dbReference>
<evidence type="ECO:0000313" key="2">
    <source>
        <dbReference type="EMBL" id="MBW0144663.1"/>
    </source>
</evidence>
<proteinExistence type="predicted"/>
<name>A0ABS6V537_9SPHN</name>
<feature type="chain" id="PRO_5046977159" description="SH3b domain-containing protein" evidence="1">
    <location>
        <begin position="20"/>
        <end position="162"/>
    </location>
</feature>